<dbReference type="Proteomes" id="UP000244527">
    <property type="component" value="Chromosome"/>
</dbReference>
<protein>
    <recommendedName>
        <fullName evidence="3">Sialate O-acetylesterase domain-containing protein</fullName>
    </recommendedName>
</protein>
<dbReference type="OrthoDB" id="9795554at2"/>
<sequence length="95" mass="10414">MKINNEFKILVVLFLAFVSNEVKAQKTISKNAILQIVLLGGQSNMAGHGIMADVKPEDIKRIEAVKNRVSVVVDGRDAQPLSYFKADKIATDFGP</sequence>
<reference evidence="1 2" key="1">
    <citation type="submission" date="2017-04" db="EMBL/GenBank/DDBJ databases">
        <title>Compelte genome sequence of WV33.</title>
        <authorList>
            <person name="Lee P.C."/>
        </authorList>
    </citation>
    <scope>NUCLEOTIDE SEQUENCE [LARGE SCALE GENOMIC DNA]</scope>
    <source>
        <strain evidence="1 2">WV33</strain>
    </source>
</reference>
<organism evidence="1 2">
    <name type="scientific">Flavobacterium faecale</name>
    <dbReference type="NCBI Taxonomy" id="1355330"/>
    <lineage>
        <taxon>Bacteria</taxon>
        <taxon>Pseudomonadati</taxon>
        <taxon>Bacteroidota</taxon>
        <taxon>Flavobacteriia</taxon>
        <taxon>Flavobacteriales</taxon>
        <taxon>Flavobacteriaceae</taxon>
        <taxon>Flavobacterium</taxon>
    </lineage>
</organism>
<evidence type="ECO:0000313" key="2">
    <source>
        <dbReference type="Proteomes" id="UP000244527"/>
    </source>
</evidence>
<accession>A0A2S1LEV3</accession>
<dbReference type="AlphaFoldDB" id="A0A2S1LEV3"/>
<evidence type="ECO:0008006" key="3">
    <source>
        <dbReference type="Google" id="ProtNLM"/>
    </source>
</evidence>
<name>A0A2S1LEV3_9FLAO</name>
<evidence type="ECO:0000313" key="1">
    <source>
        <dbReference type="EMBL" id="AWG22310.1"/>
    </source>
</evidence>
<proteinExistence type="predicted"/>
<gene>
    <name evidence="1" type="ORF">FFWV33_12660</name>
</gene>
<dbReference type="KEGG" id="ffa:FFWV33_12660"/>
<dbReference type="RefSeq" id="WP_108741238.1">
    <property type="nucleotide sequence ID" value="NZ_CP020918.1"/>
</dbReference>
<dbReference type="EMBL" id="CP020918">
    <property type="protein sequence ID" value="AWG22310.1"/>
    <property type="molecule type" value="Genomic_DNA"/>
</dbReference>
<keyword evidence="2" id="KW-1185">Reference proteome</keyword>